<keyword evidence="2" id="KW-0677">Repeat</keyword>
<dbReference type="PANTHER" id="PTHR19848">
    <property type="entry name" value="WD40 REPEAT PROTEIN"/>
    <property type="match status" value="1"/>
</dbReference>
<dbReference type="OrthoDB" id="309573at2759"/>
<dbReference type="CDD" id="cd00200">
    <property type="entry name" value="WD40"/>
    <property type="match status" value="1"/>
</dbReference>
<dbReference type="SMART" id="SM00320">
    <property type="entry name" value="WD40"/>
    <property type="match status" value="6"/>
</dbReference>
<dbReference type="PROSITE" id="PS00678">
    <property type="entry name" value="WD_REPEATS_1"/>
    <property type="match status" value="5"/>
</dbReference>
<dbReference type="PANTHER" id="PTHR19848:SF8">
    <property type="entry name" value="F-BOX AND WD REPEAT DOMAIN CONTAINING 7"/>
    <property type="match status" value="1"/>
</dbReference>
<dbReference type="InterPro" id="IPR001680">
    <property type="entry name" value="WD40_rpt"/>
</dbReference>
<dbReference type="InterPro" id="IPR001646">
    <property type="entry name" value="5peptide_repeat"/>
</dbReference>
<reference evidence="4" key="1">
    <citation type="submission" date="2021-01" db="EMBL/GenBank/DDBJ databases">
        <authorList>
            <consortium name="Genoscope - CEA"/>
            <person name="William W."/>
        </authorList>
    </citation>
    <scope>NUCLEOTIDE SEQUENCE</scope>
</reference>
<evidence type="ECO:0000313" key="5">
    <source>
        <dbReference type="Proteomes" id="UP000689195"/>
    </source>
</evidence>
<evidence type="ECO:0000256" key="3">
    <source>
        <dbReference type="PROSITE-ProRule" id="PRU00221"/>
    </source>
</evidence>
<gene>
    <name evidence="4" type="ORF">PPENT_87.1.T0760239</name>
</gene>
<protein>
    <submittedName>
        <fullName evidence="4">Uncharacterized protein</fullName>
    </submittedName>
</protein>
<dbReference type="Pfam" id="PF00400">
    <property type="entry name" value="WD40"/>
    <property type="match status" value="6"/>
</dbReference>
<keyword evidence="5" id="KW-1185">Reference proteome</keyword>
<dbReference type="PROSITE" id="PS50082">
    <property type="entry name" value="WD_REPEATS_2"/>
    <property type="match status" value="6"/>
</dbReference>
<organism evidence="4 5">
    <name type="scientific">Paramecium pentaurelia</name>
    <dbReference type="NCBI Taxonomy" id="43138"/>
    <lineage>
        <taxon>Eukaryota</taxon>
        <taxon>Sar</taxon>
        <taxon>Alveolata</taxon>
        <taxon>Ciliophora</taxon>
        <taxon>Intramacronucleata</taxon>
        <taxon>Oligohymenophorea</taxon>
        <taxon>Peniculida</taxon>
        <taxon>Parameciidae</taxon>
        <taxon>Paramecium</taxon>
    </lineage>
</organism>
<dbReference type="AlphaFoldDB" id="A0A8S1W6T5"/>
<feature type="repeat" description="WD" evidence="3">
    <location>
        <begin position="313"/>
        <end position="354"/>
    </location>
</feature>
<proteinExistence type="predicted"/>
<name>A0A8S1W6T5_9CILI</name>
<dbReference type="Proteomes" id="UP000689195">
    <property type="component" value="Unassembled WGS sequence"/>
</dbReference>
<evidence type="ECO:0000313" key="4">
    <source>
        <dbReference type="EMBL" id="CAD8181626.1"/>
    </source>
</evidence>
<dbReference type="InterPro" id="IPR019775">
    <property type="entry name" value="WD40_repeat_CS"/>
</dbReference>
<dbReference type="Pfam" id="PF00805">
    <property type="entry name" value="Pentapeptide"/>
    <property type="match status" value="1"/>
</dbReference>
<sequence>MGCSFQKKKAMGQKTQLFRTGADILDEVKDVDIEIFGVILELLRKEQGKDCIGFLSDIGNQKQLELQILQQLRNITQADIEQKLSVIGNDMKQITNLLKKLKNHDFNYKDFSSKENEESTLSLIQSIKDNRRIIEFLQFLVHLTAIDNTFIQCGSNSLHTLVQMKVDMSNQSFVNIRMKNTSLIGGNFVRSNLSGSEFDNVDISGLNLNGAQLFNCKWKNLKIHELNRLDGHSSYVKQVCFSPDGNTLASGSGDCSIRLWDVKTGQQKAILDGHSDYVMSVCFSPDGNTLASGIGKGSIILWDTKTRKKRAKLDGHSYGVMSFCFSPDGNTLASGSVDKSIRLWDVKTGQQKAQLDGHSDIVMSVCFSPDGNALASGSYDKSIRLWEIKTGQQKAKLHGHSGYVMSFCFSPDGNTLASGSRDNSIRLWDVKTGQQKAKLDGHSSYVYSVCFSPDGNTLTSSSNDNSIRLWDVKTGQEIKSSDKNYKDILAQLKIPLQQNSAIQEASNYITTLLISQQAIFQAQGALILRGEFINQSGIDLKTLFKQKGSCILEDLKQK</sequence>
<dbReference type="PROSITE" id="PS50294">
    <property type="entry name" value="WD_REPEATS_REGION"/>
    <property type="match status" value="6"/>
</dbReference>
<comment type="caution">
    <text evidence="4">The sequence shown here is derived from an EMBL/GenBank/DDBJ whole genome shotgun (WGS) entry which is preliminary data.</text>
</comment>
<evidence type="ECO:0000256" key="2">
    <source>
        <dbReference type="ARBA" id="ARBA00022737"/>
    </source>
</evidence>
<feature type="repeat" description="WD" evidence="3">
    <location>
        <begin position="355"/>
        <end position="396"/>
    </location>
</feature>
<dbReference type="FunFam" id="2.130.10.10:FF:002141">
    <property type="entry name" value="Uncharacterized protein"/>
    <property type="match status" value="1"/>
</dbReference>
<evidence type="ECO:0000256" key="1">
    <source>
        <dbReference type="ARBA" id="ARBA00022574"/>
    </source>
</evidence>
<feature type="repeat" description="WD" evidence="3">
    <location>
        <begin position="439"/>
        <end position="480"/>
    </location>
</feature>
<feature type="repeat" description="WD" evidence="3">
    <location>
        <begin position="271"/>
        <end position="312"/>
    </location>
</feature>
<dbReference type="EMBL" id="CAJJDO010000076">
    <property type="protein sequence ID" value="CAD8181626.1"/>
    <property type="molecule type" value="Genomic_DNA"/>
</dbReference>
<feature type="repeat" description="WD" evidence="3">
    <location>
        <begin position="229"/>
        <end position="270"/>
    </location>
</feature>
<accession>A0A8S1W6T5</accession>
<keyword evidence="1 3" id="KW-0853">WD repeat</keyword>
<feature type="repeat" description="WD" evidence="3">
    <location>
        <begin position="397"/>
        <end position="438"/>
    </location>
</feature>